<evidence type="ECO:0000256" key="4">
    <source>
        <dbReference type="ARBA" id="ARBA00022989"/>
    </source>
</evidence>
<accession>A0A2S9IC23</accession>
<evidence type="ECO:0000256" key="5">
    <source>
        <dbReference type="ARBA" id="ARBA00023136"/>
    </source>
</evidence>
<feature type="transmembrane region" description="Helical" evidence="6">
    <location>
        <begin position="73"/>
        <end position="90"/>
    </location>
</feature>
<dbReference type="PANTHER" id="PTHR30086">
    <property type="entry name" value="ARGININE EXPORTER PROTEIN ARGO"/>
    <property type="match status" value="1"/>
</dbReference>
<dbReference type="GO" id="GO:0015171">
    <property type="term" value="F:amino acid transmembrane transporter activity"/>
    <property type="evidence" value="ECO:0007669"/>
    <property type="project" value="TreeGrafter"/>
</dbReference>
<dbReference type="EMBL" id="PDET01000007">
    <property type="protein sequence ID" value="PRD15337.1"/>
    <property type="molecule type" value="Genomic_DNA"/>
</dbReference>
<keyword evidence="2" id="KW-1003">Cell membrane</keyword>
<proteinExistence type="predicted"/>
<dbReference type="AlphaFoldDB" id="A0A2S9IC23"/>
<evidence type="ECO:0000313" key="7">
    <source>
        <dbReference type="EMBL" id="PRD15337.1"/>
    </source>
</evidence>
<feature type="transmembrane region" description="Helical" evidence="6">
    <location>
        <begin position="42"/>
        <end position="67"/>
    </location>
</feature>
<feature type="transmembrane region" description="Helical" evidence="6">
    <location>
        <begin position="187"/>
        <end position="205"/>
    </location>
</feature>
<gene>
    <name evidence="7" type="ORF">CQW29_12130</name>
</gene>
<evidence type="ECO:0000313" key="8">
    <source>
        <dbReference type="Proteomes" id="UP000239181"/>
    </source>
</evidence>
<keyword evidence="5 6" id="KW-0472">Membrane</keyword>
<dbReference type="RefSeq" id="WP_105593114.1">
    <property type="nucleotide sequence ID" value="NZ_PDET01000007.1"/>
</dbReference>
<dbReference type="GO" id="GO:0005886">
    <property type="term" value="C:plasma membrane"/>
    <property type="evidence" value="ECO:0007669"/>
    <property type="project" value="UniProtKB-SubCell"/>
</dbReference>
<reference evidence="7 8" key="1">
    <citation type="submission" date="2017-10" db="EMBL/GenBank/DDBJ databases">
        <title>Draft genome of two endophytic bacteria isolated from 'guarana' Paullinia cupana (Mart.) Ducke.</title>
        <authorList>
            <person name="Siqueira K.A."/>
            <person name="Liotti R.G."/>
            <person name="Mendes T.A."/>
            <person name="Soares M.A."/>
        </authorList>
    </citation>
    <scope>NUCLEOTIDE SEQUENCE [LARGE SCALE GENOMIC DNA]</scope>
    <source>
        <strain evidence="7 8">342</strain>
    </source>
</reference>
<keyword evidence="4 6" id="KW-1133">Transmembrane helix</keyword>
<evidence type="ECO:0000256" key="2">
    <source>
        <dbReference type="ARBA" id="ARBA00022475"/>
    </source>
</evidence>
<organism evidence="7 8">
    <name type="scientific">Pantoea coffeiphila</name>
    <dbReference type="NCBI Taxonomy" id="1465635"/>
    <lineage>
        <taxon>Bacteria</taxon>
        <taxon>Pseudomonadati</taxon>
        <taxon>Pseudomonadota</taxon>
        <taxon>Gammaproteobacteria</taxon>
        <taxon>Enterobacterales</taxon>
        <taxon>Erwiniaceae</taxon>
        <taxon>Pantoea</taxon>
    </lineage>
</organism>
<protein>
    <submittedName>
        <fullName evidence="7">Threonine transporter</fullName>
    </submittedName>
</protein>
<dbReference type="InterPro" id="IPR001123">
    <property type="entry name" value="LeuE-type"/>
</dbReference>
<comment type="caution">
    <text evidence="7">The sequence shown here is derived from an EMBL/GenBank/DDBJ whole genome shotgun (WGS) entry which is preliminary data.</text>
</comment>
<keyword evidence="8" id="KW-1185">Reference proteome</keyword>
<dbReference type="OrthoDB" id="581870at2"/>
<sequence length="206" mass="21524">MDAAVLSVVSIGAALGLGAMSPGPSFILVARTAVASSRRAGIGAALGMGAGSFLFAIIALAGLHTLLSAVPTLWLVLKTAGGLYLLWMAYKMFRGARQPLALDLPGSNGKTARRAFLTALTTQLSNPKTAVVFSGVFAALLPQQVSLSMYLAIPLVAMMVDGLWYLFVAFALSSRGPRNTYLRFKAPLDRLGGGVMALLGIRLIVK</sequence>
<evidence type="ECO:0000256" key="3">
    <source>
        <dbReference type="ARBA" id="ARBA00022692"/>
    </source>
</evidence>
<feature type="transmembrane region" description="Helical" evidence="6">
    <location>
        <begin position="6"/>
        <end position="30"/>
    </location>
</feature>
<evidence type="ECO:0000256" key="1">
    <source>
        <dbReference type="ARBA" id="ARBA00004651"/>
    </source>
</evidence>
<keyword evidence="3 6" id="KW-0812">Transmembrane</keyword>
<dbReference type="PANTHER" id="PTHR30086:SF19">
    <property type="entry name" value="THREONINE EFFLUX PROTEIN"/>
    <property type="match status" value="1"/>
</dbReference>
<dbReference type="Pfam" id="PF01810">
    <property type="entry name" value="LysE"/>
    <property type="match status" value="1"/>
</dbReference>
<name>A0A2S9IC23_9GAMM</name>
<feature type="transmembrane region" description="Helical" evidence="6">
    <location>
        <begin position="147"/>
        <end position="167"/>
    </location>
</feature>
<comment type="subcellular location">
    <subcellularLocation>
        <location evidence="1">Cell membrane</location>
        <topology evidence="1">Multi-pass membrane protein</topology>
    </subcellularLocation>
</comment>
<dbReference type="Proteomes" id="UP000239181">
    <property type="component" value="Unassembled WGS sequence"/>
</dbReference>
<evidence type="ECO:0000256" key="6">
    <source>
        <dbReference type="SAM" id="Phobius"/>
    </source>
</evidence>